<comment type="caution">
    <text evidence="7">The sequence shown here is derived from an EMBL/GenBank/DDBJ whole genome shotgun (WGS) entry which is preliminary data.</text>
</comment>
<keyword evidence="2 4" id="KW-0863">Zinc-finger</keyword>
<proteinExistence type="predicted"/>
<evidence type="ECO:0000256" key="2">
    <source>
        <dbReference type="ARBA" id="ARBA00022771"/>
    </source>
</evidence>
<feature type="non-terminal residue" evidence="7">
    <location>
        <position position="459"/>
    </location>
</feature>
<dbReference type="PROSITE" id="PS50865">
    <property type="entry name" value="ZF_MYND_2"/>
    <property type="match status" value="1"/>
</dbReference>
<evidence type="ECO:0000256" key="1">
    <source>
        <dbReference type="ARBA" id="ARBA00022723"/>
    </source>
</evidence>
<dbReference type="PROSITE" id="PS01360">
    <property type="entry name" value="ZF_MYND_1"/>
    <property type="match status" value="1"/>
</dbReference>
<evidence type="ECO:0000259" key="5">
    <source>
        <dbReference type="PROSITE" id="PS50865"/>
    </source>
</evidence>
<gene>
    <name evidence="7" type="ORF">C1SCF055_LOCUS23944</name>
</gene>
<dbReference type="AlphaFoldDB" id="A0A9P1CU96"/>
<keyword evidence="3" id="KW-0862">Zinc</keyword>
<evidence type="ECO:0000259" key="6">
    <source>
        <dbReference type="PROSITE" id="PS51184"/>
    </source>
</evidence>
<dbReference type="Proteomes" id="UP001152797">
    <property type="component" value="Unassembled WGS sequence"/>
</dbReference>
<feature type="domain" description="MYND-type" evidence="5">
    <location>
        <begin position="419"/>
        <end position="456"/>
    </location>
</feature>
<dbReference type="EMBL" id="CAMXCT020002354">
    <property type="protein sequence ID" value="CAL1150948.1"/>
    <property type="molecule type" value="Genomic_DNA"/>
</dbReference>
<dbReference type="OrthoDB" id="410811at2759"/>
<accession>A0A9P1CU96</accession>
<dbReference type="SUPFAM" id="SSF51197">
    <property type="entry name" value="Clavaminate synthase-like"/>
    <property type="match status" value="1"/>
</dbReference>
<dbReference type="Gene3D" id="6.10.140.2220">
    <property type="match status" value="1"/>
</dbReference>
<name>A0A9P1CU96_9DINO</name>
<evidence type="ECO:0000313" key="10">
    <source>
        <dbReference type="Proteomes" id="UP001152797"/>
    </source>
</evidence>
<feature type="domain" description="JmjC" evidence="6">
    <location>
        <begin position="99"/>
        <end position="247"/>
    </location>
</feature>
<organism evidence="7">
    <name type="scientific">Cladocopium goreaui</name>
    <dbReference type="NCBI Taxonomy" id="2562237"/>
    <lineage>
        <taxon>Eukaryota</taxon>
        <taxon>Sar</taxon>
        <taxon>Alveolata</taxon>
        <taxon>Dinophyceae</taxon>
        <taxon>Suessiales</taxon>
        <taxon>Symbiodiniaceae</taxon>
        <taxon>Cladocopium</taxon>
    </lineage>
</organism>
<dbReference type="GO" id="GO:0008270">
    <property type="term" value="F:zinc ion binding"/>
    <property type="evidence" value="ECO:0007669"/>
    <property type="project" value="UniProtKB-KW"/>
</dbReference>
<keyword evidence="10" id="KW-1185">Reference proteome</keyword>
<dbReference type="Gene3D" id="2.60.120.650">
    <property type="entry name" value="Cupin"/>
    <property type="match status" value="1"/>
</dbReference>
<protein>
    <submittedName>
        <fullName evidence="9">MYND-type domain-containing protein</fullName>
    </submittedName>
</protein>
<dbReference type="SUPFAM" id="SSF144232">
    <property type="entry name" value="HIT/MYND zinc finger-like"/>
    <property type="match status" value="1"/>
</dbReference>
<dbReference type="PROSITE" id="PS51184">
    <property type="entry name" value="JMJC"/>
    <property type="match status" value="1"/>
</dbReference>
<keyword evidence="1" id="KW-0479">Metal-binding</keyword>
<dbReference type="InterPro" id="IPR002893">
    <property type="entry name" value="Znf_MYND"/>
</dbReference>
<reference evidence="7" key="1">
    <citation type="submission" date="2022-10" db="EMBL/GenBank/DDBJ databases">
        <authorList>
            <person name="Chen Y."/>
            <person name="Dougan E. K."/>
            <person name="Chan C."/>
            <person name="Rhodes N."/>
            <person name="Thang M."/>
        </authorList>
    </citation>
    <scope>NUCLEOTIDE SEQUENCE</scope>
</reference>
<evidence type="ECO:0000256" key="4">
    <source>
        <dbReference type="PROSITE-ProRule" id="PRU00134"/>
    </source>
</evidence>
<evidence type="ECO:0000313" key="7">
    <source>
        <dbReference type="EMBL" id="CAI3997573.1"/>
    </source>
</evidence>
<dbReference type="InterPro" id="IPR003347">
    <property type="entry name" value="JmjC_dom"/>
</dbReference>
<dbReference type="EMBL" id="CAMXCT010002354">
    <property type="protein sequence ID" value="CAI3997573.1"/>
    <property type="molecule type" value="Genomic_DNA"/>
</dbReference>
<dbReference type="EMBL" id="CAMXCT030002354">
    <property type="protein sequence ID" value="CAL4784885.1"/>
    <property type="molecule type" value="Genomic_DNA"/>
</dbReference>
<dbReference type="Pfam" id="PF01753">
    <property type="entry name" value="zf-MYND"/>
    <property type="match status" value="1"/>
</dbReference>
<sequence length="459" mass="50875">QLVIRISLAHPQYQPRPKELSLLKMSESELGSCQVEMMDKVPSLAADPPPATRPFGRKCQARLWEAARYAVGYPPAMHSALQSMSLDRCWQGFWRPWGDGAKAQVPTPKLPSALAPLLSDETFAAWSCRISPPNAELRLHQAEGSDGSLLWQVEGRQQVLLLETPPAKAFKAKGSSLLKQGQTVYSPWEDLELKDPFSVVLSAGEVLCVPKGWWCSSRCLSASVCLSAALGALPEAETLKDFPQEWTQHAQELLARCERSSGAPVKHVLVEGRTVHGASSRKQRCNAVCHVQLFVGRRCCRSSRATGGPEVCFLGASRDGDLGPMEDILRSMRLSERCLVALGAPEVKLLDIELLEVLLPEAEVPGQDFFQRYMRAWWTWFQDPSEWQPLPTTRRSTERANVLGSTDVATQDGVDLPRCHRCGAVQAPARCSGCALVSYCSKSCQREDWSYHRHVCVQK</sequence>
<evidence type="ECO:0000313" key="8">
    <source>
        <dbReference type="EMBL" id="CAL1150948.1"/>
    </source>
</evidence>
<reference evidence="8" key="2">
    <citation type="submission" date="2024-04" db="EMBL/GenBank/DDBJ databases">
        <authorList>
            <person name="Chen Y."/>
            <person name="Shah S."/>
            <person name="Dougan E. K."/>
            <person name="Thang M."/>
            <person name="Chan C."/>
        </authorList>
    </citation>
    <scope>NUCLEOTIDE SEQUENCE [LARGE SCALE GENOMIC DNA]</scope>
</reference>
<feature type="non-terminal residue" evidence="7">
    <location>
        <position position="1"/>
    </location>
</feature>
<evidence type="ECO:0000313" key="9">
    <source>
        <dbReference type="EMBL" id="CAL4784885.1"/>
    </source>
</evidence>
<evidence type="ECO:0000256" key="3">
    <source>
        <dbReference type="ARBA" id="ARBA00022833"/>
    </source>
</evidence>